<dbReference type="RefSeq" id="WP_349246395.1">
    <property type="nucleotide sequence ID" value="NZ_JASCXX010000027.1"/>
</dbReference>
<dbReference type="InterPro" id="IPR002716">
    <property type="entry name" value="PIN_dom"/>
</dbReference>
<dbReference type="EMBL" id="JASCXX010000027">
    <property type="protein sequence ID" value="MDI6450986.1"/>
    <property type="molecule type" value="Genomic_DNA"/>
</dbReference>
<organism evidence="2 3">
    <name type="scientific">Anaerobaca lacustris</name>
    <dbReference type="NCBI Taxonomy" id="3044600"/>
    <lineage>
        <taxon>Bacteria</taxon>
        <taxon>Pseudomonadati</taxon>
        <taxon>Planctomycetota</taxon>
        <taxon>Phycisphaerae</taxon>
        <taxon>Sedimentisphaerales</taxon>
        <taxon>Anaerobacaceae</taxon>
        <taxon>Anaerobaca</taxon>
    </lineage>
</organism>
<comment type="caution">
    <text evidence="2">The sequence shown here is derived from an EMBL/GenBank/DDBJ whole genome shotgun (WGS) entry which is preliminary data.</text>
</comment>
<reference evidence="2" key="1">
    <citation type="submission" date="2023-05" db="EMBL/GenBank/DDBJ databases">
        <title>Anaerotaeda fermentans gen. nov., sp. nov., a novel anaerobic planctomycete of the new family within the order Sedimentisphaerales isolated from Taman Peninsula, Russia.</title>
        <authorList>
            <person name="Khomyakova M.A."/>
            <person name="Merkel A.Y."/>
            <person name="Slobodkin A.I."/>
        </authorList>
    </citation>
    <scope>NUCLEOTIDE SEQUENCE</scope>
    <source>
        <strain evidence="2">M17dextr</strain>
    </source>
</reference>
<feature type="domain" description="PIN" evidence="1">
    <location>
        <begin position="8"/>
        <end position="112"/>
    </location>
</feature>
<name>A0AAW6U4H0_9BACT</name>
<keyword evidence="3" id="KW-1185">Reference proteome</keyword>
<dbReference type="InterPro" id="IPR029060">
    <property type="entry name" value="PIN-like_dom_sf"/>
</dbReference>
<evidence type="ECO:0000259" key="1">
    <source>
        <dbReference type="Pfam" id="PF01850"/>
    </source>
</evidence>
<dbReference type="Pfam" id="PF01850">
    <property type="entry name" value="PIN"/>
    <property type="match status" value="1"/>
</dbReference>
<protein>
    <submittedName>
        <fullName evidence="2">Type II toxin-antitoxin system VapC family toxin</fullName>
    </submittedName>
</protein>
<gene>
    <name evidence="2" type="ORF">QJ522_18135</name>
</gene>
<sequence length="156" mass="17390">MKKLHIHVDTSVIGGCEDAEFSAVSRQLWSKFQTDEYVLVISDLTLQELEGAPLRVRRRLEEVSADHQVRVALSTDVEELARAYIAHGVVGPGSLADALHVALATVSGVDVLVSWNFKHIVNLGRIRLFNAVNLEQGYGLIEIRTPREVLYEEEDV</sequence>
<dbReference type="CDD" id="cd18687">
    <property type="entry name" value="PIN_VapC-like"/>
    <property type="match status" value="1"/>
</dbReference>
<accession>A0AAW6U4H0</accession>
<dbReference type="SUPFAM" id="SSF88723">
    <property type="entry name" value="PIN domain-like"/>
    <property type="match status" value="1"/>
</dbReference>
<proteinExistence type="predicted"/>
<evidence type="ECO:0000313" key="3">
    <source>
        <dbReference type="Proteomes" id="UP001431776"/>
    </source>
</evidence>
<dbReference type="Proteomes" id="UP001431776">
    <property type="component" value="Unassembled WGS sequence"/>
</dbReference>
<evidence type="ECO:0000313" key="2">
    <source>
        <dbReference type="EMBL" id="MDI6450986.1"/>
    </source>
</evidence>
<dbReference type="AlphaFoldDB" id="A0AAW6U4H0"/>